<dbReference type="Proteomes" id="UP000815677">
    <property type="component" value="Unassembled WGS sequence"/>
</dbReference>
<gene>
    <name evidence="1" type="ORF">MCHLO_05179</name>
</gene>
<keyword evidence="2" id="KW-1185">Reference proteome</keyword>
<dbReference type="EMBL" id="DF843933">
    <property type="protein sequence ID" value="GAT47733.1"/>
    <property type="molecule type" value="Genomic_DNA"/>
</dbReference>
<accession>A0ABQ0L9I8</accession>
<sequence>MNVHLPQADDYHTIMNFVSPLNFYPRQQQIYESRQKDTGTWLLEHPRFLEWKAESLALLWCSGI</sequence>
<evidence type="ECO:0000313" key="2">
    <source>
        <dbReference type="Proteomes" id="UP000815677"/>
    </source>
</evidence>
<name>A0ABQ0L9I8_MYCCL</name>
<feature type="non-terminal residue" evidence="1">
    <location>
        <position position="64"/>
    </location>
</feature>
<proteinExistence type="predicted"/>
<protein>
    <submittedName>
        <fullName evidence="1">Uncharacterized protein</fullName>
    </submittedName>
</protein>
<organism evidence="1 2">
    <name type="scientific">Mycena chlorophos</name>
    <name type="common">Agaric fungus</name>
    <name type="synonym">Agaricus chlorophos</name>
    <dbReference type="NCBI Taxonomy" id="658473"/>
    <lineage>
        <taxon>Eukaryota</taxon>
        <taxon>Fungi</taxon>
        <taxon>Dikarya</taxon>
        <taxon>Basidiomycota</taxon>
        <taxon>Agaricomycotina</taxon>
        <taxon>Agaricomycetes</taxon>
        <taxon>Agaricomycetidae</taxon>
        <taxon>Agaricales</taxon>
        <taxon>Marasmiineae</taxon>
        <taxon>Mycenaceae</taxon>
        <taxon>Mycena</taxon>
    </lineage>
</organism>
<reference evidence="1" key="1">
    <citation type="submission" date="2014-09" db="EMBL/GenBank/DDBJ databases">
        <title>Genome sequence of the luminous mushroom Mycena chlorophos for searching fungal bioluminescence genes.</title>
        <authorList>
            <person name="Tanaka Y."/>
            <person name="Kasuga D."/>
            <person name="Oba Y."/>
            <person name="Hase S."/>
            <person name="Sato K."/>
            <person name="Oba Y."/>
            <person name="Sakakibara Y."/>
        </authorList>
    </citation>
    <scope>NUCLEOTIDE SEQUENCE</scope>
</reference>
<evidence type="ECO:0000313" key="1">
    <source>
        <dbReference type="EMBL" id="GAT47733.1"/>
    </source>
</evidence>